<dbReference type="Proteomes" id="UP000183832">
    <property type="component" value="Unassembled WGS sequence"/>
</dbReference>
<dbReference type="EMBL" id="CVRI01000055">
    <property type="protein sequence ID" value="CRL01439.1"/>
    <property type="molecule type" value="Genomic_DNA"/>
</dbReference>
<keyword evidence="2" id="KW-1185">Reference proteome</keyword>
<protein>
    <submittedName>
        <fullName evidence="1">CLUMA_CG014507, isoform A</fullName>
    </submittedName>
</protein>
<proteinExistence type="predicted"/>
<accession>A0A1J1IMG7</accession>
<evidence type="ECO:0000313" key="2">
    <source>
        <dbReference type="Proteomes" id="UP000183832"/>
    </source>
</evidence>
<gene>
    <name evidence="1" type="ORF">CLUMA_CG014507</name>
</gene>
<sequence length="28" mass="3287">MLVLRLLCWRRQSIIVAMPINKSLIDTC</sequence>
<dbReference type="AlphaFoldDB" id="A0A1J1IMG7"/>
<evidence type="ECO:0000313" key="1">
    <source>
        <dbReference type="EMBL" id="CRL01439.1"/>
    </source>
</evidence>
<reference evidence="1 2" key="1">
    <citation type="submission" date="2015-04" db="EMBL/GenBank/DDBJ databases">
        <authorList>
            <person name="Syromyatnikov M.Y."/>
            <person name="Popov V.N."/>
        </authorList>
    </citation>
    <scope>NUCLEOTIDE SEQUENCE [LARGE SCALE GENOMIC DNA]</scope>
</reference>
<name>A0A1J1IMG7_9DIPT</name>
<organism evidence="1 2">
    <name type="scientific">Clunio marinus</name>
    <dbReference type="NCBI Taxonomy" id="568069"/>
    <lineage>
        <taxon>Eukaryota</taxon>
        <taxon>Metazoa</taxon>
        <taxon>Ecdysozoa</taxon>
        <taxon>Arthropoda</taxon>
        <taxon>Hexapoda</taxon>
        <taxon>Insecta</taxon>
        <taxon>Pterygota</taxon>
        <taxon>Neoptera</taxon>
        <taxon>Endopterygota</taxon>
        <taxon>Diptera</taxon>
        <taxon>Nematocera</taxon>
        <taxon>Chironomoidea</taxon>
        <taxon>Chironomidae</taxon>
        <taxon>Clunio</taxon>
    </lineage>
</organism>